<sequence>MKLLDTEGCVTPEESRTHIRIPFELGENCERLNLRFQYAPKKLENRERAIALLKESYDLYILPEHREYAAEHTDRHLPLNNLITVSLDDARGYRGACHRHDPLQELFLSRQEASPGLMAGELTAGSWSVTLSLHCIVTEICDYRLQIWASEKEESA</sequence>
<proteinExistence type="predicted"/>
<dbReference type="EMBL" id="BMLN01000007">
    <property type="protein sequence ID" value="GGO03420.1"/>
    <property type="molecule type" value="Genomic_DNA"/>
</dbReference>
<protein>
    <submittedName>
        <fullName evidence="1">Uncharacterized protein</fullName>
    </submittedName>
</protein>
<gene>
    <name evidence="1" type="ORF">GCM10010969_27690</name>
</gene>
<evidence type="ECO:0000313" key="1">
    <source>
        <dbReference type="EMBL" id="GGO03420.1"/>
    </source>
</evidence>
<reference evidence="2" key="1">
    <citation type="journal article" date="2019" name="Int. J. Syst. Evol. Microbiol.">
        <title>The Global Catalogue of Microorganisms (GCM) 10K type strain sequencing project: providing services to taxonomists for standard genome sequencing and annotation.</title>
        <authorList>
            <consortium name="The Broad Institute Genomics Platform"/>
            <consortium name="The Broad Institute Genome Sequencing Center for Infectious Disease"/>
            <person name="Wu L."/>
            <person name="Ma J."/>
        </authorList>
    </citation>
    <scope>NUCLEOTIDE SEQUENCE [LARGE SCALE GENOMIC DNA]</scope>
    <source>
        <strain evidence="2">CGMCC 1.6964</strain>
    </source>
</reference>
<dbReference type="Proteomes" id="UP000606653">
    <property type="component" value="Unassembled WGS sequence"/>
</dbReference>
<keyword evidence="2" id="KW-1185">Reference proteome</keyword>
<evidence type="ECO:0000313" key="2">
    <source>
        <dbReference type="Proteomes" id="UP000606653"/>
    </source>
</evidence>
<comment type="caution">
    <text evidence="1">The sequence shown here is derived from an EMBL/GenBank/DDBJ whole genome shotgun (WGS) entry which is preliminary data.</text>
</comment>
<dbReference type="RefSeq" id="WP_018976592.1">
    <property type="nucleotide sequence ID" value="NZ_BMLN01000007.1"/>
</dbReference>
<name>A0ABQ2L6B0_9BACL</name>
<organism evidence="1 2">
    <name type="scientific">Saccharibacillus kuerlensis</name>
    <dbReference type="NCBI Taxonomy" id="459527"/>
    <lineage>
        <taxon>Bacteria</taxon>
        <taxon>Bacillati</taxon>
        <taxon>Bacillota</taxon>
        <taxon>Bacilli</taxon>
        <taxon>Bacillales</taxon>
        <taxon>Paenibacillaceae</taxon>
        <taxon>Saccharibacillus</taxon>
    </lineage>
</organism>
<accession>A0ABQ2L6B0</accession>